<name>A0A068VLR0_COFCA</name>
<dbReference type="Gramene" id="CDP21690">
    <property type="protein sequence ID" value="CDP21690"/>
    <property type="gene ID" value="GSCOC_T00003219001"/>
</dbReference>
<dbReference type="AlphaFoldDB" id="A0A068VLR0"/>
<sequence>MEYMQFADAKHLKSRDNSLRKLFMYFGCRPVEGGRMHYYLKQLSLEFLVAICKHDNLTE</sequence>
<keyword evidence="3" id="KW-1185">Reference proteome</keyword>
<protein>
    <submittedName>
        <fullName evidence="2">DH200=94 genomic scaffold, scaffold_5792</fullName>
    </submittedName>
    <submittedName>
        <fullName evidence="1">DH200=94 genomic scaffold, scaffold_833</fullName>
    </submittedName>
</protein>
<reference evidence="3" key="2">
    <citation type="journal article" date="2014" name="Science">
        <title>The coffee genome provides insight into the convergent evolution of caffeine biosynthesis.</title>
        <authorList>
            <person name="Denoeud F."/>
            <person name="Carretero-Paulet L."/>
            <person name="Dereeper A."/>
            <person name="Droc G."/>
            <person name="Guyot R."/>
            <person name="Pietrella M."/>
            <person name="Zheng C."/>
            <person name="Alberti A."/>
            <person name="Anthony F."/>
            <person name="Aprea G."/>
            <person name="Aury J.M."/>
            <person name="Bento P."/>
            <person name="Bernard M."/>
            <person name="Bocs S."/>
            <person name="Campa C."/>
            <person name="Cenci A."/>
            <person name="Combes M.C."/>
            <person name="Crouzillat D."/>
            <person name="Da Silva C."/>
            <person name="Daddiego L."/>
            <person name="De Bellis F."/>
            <person name="Dussert S."/>
            <person name="Garsmeur O."/>
            <person name="Gayraud T."/>
            <person name="Guignon V."/>
            <person name="Jahn K."/>
            <person name="Jamilloux V."/>
            <person name="Joet T."/>
            <person name="Labadie K."/>
            <person name="Lan T."/>
            <person name="Leclercq J."/>
            <person name="Lepelley M."/>
            <person name="Leroy T."/>
            <person name="Li L.T."/>
            <person name="Librado P."/>
            <person name="Lopez L."/>
            <person name="Munoz A."/>
            <person name="Noel B."/>
            <person name="Pallavicini A."/>
            <person name="Perrotta G."/>
            <person name="Poncet V."/>
            <person name="Pot D."/>
            <person name="Priyono X."/>
            <person name="Rigoreau M."/>
            <person name="Rouard M."/>
            <person name="Rozas J."/>
            <person name="Tranchant-Dubreuil C."/>
            <person name="VanBuren R."/>
            <person name="Zhang Q."/>
            <person name="Andrade A.C."/>
            <person name="Argout X."/>
            <person name="Bertrand B."/>
            <person name="de Kochko A."/>
            <person name="Graziosi G."/>
            <person name="Henry R.J."/>
            <person name="Jayarama X."/>
            <person name="Ming R."/>
            <person name="Nagai C."/>
            <person name="Rounsley S."/>
            <person name="Sankoff D."/>
            <person name="Giuliano G."/>
            <person name="Albert V.A."/>
            <person name="Wincker P."/>
            <person name="Lashermes P."/>
        </authorList>
    </citation>
    <scope>NUCLEOTIDE SEQUENCE [LARGE SCALE GENOMIC DNA]</scope>
    <source>
        <strain evidence="3">cv. DH200-94</strain>
    </source>
</reference>
<dbReference type="EMBL" id="HG739917">
    <property type="protein sequence ID" value="CDP20016.1"/>
    <property type="molecule type" value="Genomic_DNA"/>
</dbReference>
<accession>A0A068VLR0</accession>
<proteinExistence type="predicted"/>
<evidence type="ECO:0000313" key="2">
    <source>
        <dbReference type="EMBL" id="CDP21690.1"/>
    </source>
</evidence>
<dbReference type="EMBL" id="HG744876">
    <property type="protein sequence ID" value="CDP21690.1"/>
    <property type="molecule type" value="Genomic_DNA"/>
</dbReference>
<dbReference type="Proteomes" id="UP000295252">
    <property type="component" value="Unassembled WGS sequence"/>
</dbReference>
<reference evidence="2" key="3">
    <citation type="submission" date="2015-09" db="EMBL/GenBank/DDBJ databases">
        <title>Structure and adaptive landscape of the coffee genome.</title>
        <authorList>
            <person name="Denoeud F."/>
            <person name="Wincker P."/>
            <person name="Lashermes P."/>
        </authorList>
    </citation>
    <scope>NUCLEOTIDE SEQUENCE</scope>
    <source>
        <strain evidence="2">DH200</strain>
    </source>
</reference>
<organism evidence="2 3">
    <name type="scientific">Coffea canephora</name>
    <name type="common">Robusta coffee</name>
    <dbReference type="NCBI Taxonomy" id="49390"/>
    <lineage>
        <taxon>Eukaryota</taxon>
        <taxon>Viridiplantae</taxon>
        <taxon>Streptophyta</taxon>
        <taxon>Embryophyta</taxon>
        <taxon>Tracheophyta</taxon>
        <taxon>Spermatophyta</taxon>
        <taxon>Magnoliopsida</taxon>
        <taxon>eudicotyledons</taxon>
        <taxon>Gunneridae</taxon>
        <taxon>Pentapetalae</taxon>
        <taxon>asterids</taxon>
        <taxon>lamiids</taxon>
        <taxon>Gentianales</taxon>
        <taxon>Rubiaceae</taxon>
        <taxon>Ixoroideae</taxon>
        <taxon>Gardenieae complex</taxon>
        <taxon>Bertiereae - Coffeeae clade</taxon>
        <taxon>Coffeeae</taxon>
        <taxon>Coffea</taxon>
    </lineage>
</organism>
<dbReference type="Gramene" id="CDP20016">
    <property type="protein sequence ID" value="CDP20016"/>
    <property type="gene ID" value="GSCOC_T00010746001"/>
</dbReference>
<evidence type="ECO:0000313" key="1">
    <source>
        <dbReference type="EMBL" id="CDP20016.1"/>
    </source>
</evidence>
<dbReference type="InParanoid" id="A0A068VLR0"/>
<evidence type="ECO:0000313" key="3">
    <source>
        <dbReference type="Proteomes" id="UP000295252"/>
    </source>
</evidence>
<gene>
    <name evidence="2" type="ORF">GSCOC_T00003219001</name>
    <name evidence="1" type="ORF">GSCOC_T00010746001</name>
</gene>
<reference evidence="2" key="1">
    <citation type="submission" date="2013-11" db="EMBL/GenBank/DDBJ databases">
        <authorList>
            <person name="Genoscope - CEA"/>
        </authorList>
    </citation>
    <scope>NUCLEOTIDE SEQUENCE</scope>
    <source>
        <strain evidence="2">DH200</strain>
    </source>
</reference>